<evidence type="ECO:0000313" key="12">
    <source>
        <dbReference type="Proteomes" id="UP001314170"/>
    </source>
</evidence>
<feature type="signal peptide" evidence="9">
    <location>
        <begin position="1"/>
        <end position="24"/>
    </location>
</feature>
<dbReference type="GO" id="GO:2000008">
    <property type="term" value="P:regulation of protein localization to cell surface"/>
    <property type="evidence" value="ECO:0007669"/>
    <property type="project" value="UniProtKB-ARBA"/>
</dbReference>
<comment type="caution">
    <text evidence="11">The sequence shown here is derived from an EMBL/GenBank/DDBJ whole genome shotgun (WGS) entry which is preliminary data.</text>
</comment>
<dbReference type="GO" id="GO:0080155">
    <property type="term" value="P:regulation of double fertilization forming a zygote and endosperm"/>
    <property type="evidence" value="ECO:0007669"/>
    <property type="project" value="UniProtKB-ARBA"/>
</dbReference>
<proteinExistence type="inferred from homology"/>
<evidence type="ECO:0000259" key="10">
    <source>
        <dbReference type="Pfam" id="PF05617"/>
    </source>
</evidence>
<keyword evidence="3" id="KW-0964">Secreted</keyword>
<organism evidence="11 12">
    <name type="scientific">Dovyalis caffra</name>
    <dbReference type="NCBI Taxonomy" id="77055"/>
    <lineage>
        <taxon>Eukaryota</taxon>
        <taxon>Viridiplantae</taxon>
        <taxon>Streptophyta</taxon>
        <taxon>Embryophyta</taxon>
        <taxon>Tracheophyta</taxon>
        <taxon>Spermatophyta</taxon>
        <taxon>Magnoliopsida</taxon>
        <taxon>eudicotyledons</taxon>
        <taxon>Gunneridae</taxon>
        <taxon>Pentapetalae</taxon>
        <taxon>rosids</taxon>
        <taxon>fabids</taxon>
        <taxon>Malpighiales</taxon>
        <taxon>Salicaceae</taxon>
        <taxon>Flacourtieae</taxon>
        <taxon>Dovyalis</taxon>
    </lineage>
</organism>
<reference evidence="11 12" key="1">
    <citation type="submission" date="2024-01" db="EMBL/GenBank/DDBJ databases">
        <authorList>
            <person name="Waweru B."/>
        </authorList>
    </citation>
    <scope>NUCLEOTIDE SEQUENCE [LARGE SCALE GENOMIC DNA]</scope>
</reference>
<evidence type="ECO:0000256" key="1">
    <source>
        <dbReference type="ARBA" id="ARBA00004541"/>
    </source>
</evidence>
<dbReference type="PANTHER" id="PTHR35293:SF10">
    <property type="entry name" value="EGG CELL-SECRETED PROTEIN 1.2-RELATED"/>
    <property type="match status" value="1"/>
</dbReference>
<evidence type="ECO:0000256" key="7">
    <source>
        <dbReference type="ARBA" id="ARBA00034457"/>
    </source>
</evidence>
<evidence type="ECO:0000256" key="9">
    <source>
        <dbReference type="SAM" id="SignalP"/>
    </source>
</evidence>
<dbReference type="InterPro" id="IPR044711">
    <property type="entry name" value="EC11-15"/>
</dbReference>
<dbReference type="GO" id="GO:0005576">
    <property type="term" value="C:extracellular region"/>
    <property type="evidence" value="ECO:0007669"/>
    <property type="project" value="UniProtKB-SubCell"/>
</dbReference>
<dbReference type="Proteomes" id="UP001314170">
    <property type="component" value="Unassembled WGS sequence"/>
</dbReference>
<sequence length="129" mass="13879">MAAFKNLALFVSLTLLISSNTATASRDILIKKPGVSSRIEDEGSLVECFNALVEIKSCINEIVLYFTNGQADIGPDCCRAIHIITHKCWPAMFTSLGFTDEEGNILRGYCDASPSSSALVSPASAPSRY</sequence>
<keyword evidence="6" id="KW-0968">Cytoplasmic vesicle</keyword>
<gene>
    <name evidence="11" type="ORF">DCAF_LOCUS6257</name>
</gene>
<comment type="function">
    <text evidence="7">Involved in the regulation of gamete interactions during the double fertilization and to prevent multiple-pollen tube attraction; mediates the redistribution of the gamete fusogen HAP2/GCS1 to the cell surface after secretion upon sperm arrival.</text>
</comment>
<dbReference type="GO" id="GO:0031410">
    <property type="term" value="C:cytoplasmic vesicle"/>
    <property type="evidence" value="ECO:0007669"/>
    <property type="project" value="UniProtKB-SubCell"/>
</dbReference>
<keyword evidence="4 9" id="KW-0732">Signal</keyword>
<dbReference type="AlphaFoldDB" id="A0AAV1R3T9"/>
<feature type="domain" description="Prolamin-like" evidence="10">
    <location>
        <begin position="47"/>
        <end position="111"/>
    </location>
</feature>
<accession>A0AAV1R3T9</accession>
<comment type="subcellular location">
    <subcellularLocation>
        <location evidence="1">Cytoplasmic vesicle</location>
    </subcellularLocation>
    <subcellularLocation>
        <location evidence="2">Secreted</location>
    </subcellularLocation>
</comment>
<evidence type="ECO:0000256" key="3">
    <source>
        <dbReference type="ARBA" id="ARBA00022525"/>
    </source>
</evidence>
<protein>
    <recommendedName>
        <fullName evidence="10">Prolamin-like domain-containing protein</fullName>
    </recommendedName>
</protein>
<dbReference type="Pfam" id="PF05617">
    <property type="entry name" value="Prolamin_like"/>
    <property type="match status" value="1"/>
</dbReference>
<name>A0AAV1R3T9_9ROSI</name>
<keyword evidence="12" id="KW-1185">Reference proteome</keyword>
<evidence type="ECO:0000256" key="4">
    <source>
        <dbReference type="ARBA" id="ARBA00022729"/>
    </source>
</evidence>
<dbReference type="GO" id="GO:0009567">
    <property type="term" value="P:double fertilization forming a zygote and endosperm"/>
    <property type="evidence" value="ECO:0007669"/>
    <property type="project" value="InterPro"/>
</dbReference>
<feature type="chain" id="PRO_5043707417" description="Prolamin-like domain-containing protein" evidence="9">
    <location>
        <begin position="25"/>
        <end position="129"/>
    </location>
</feature>
<dbReference type="PANTHER" id="PTHR35293">
    <property type="entry name" value="EGG CELL-SECRETED PROTEIN 1.5"/>
    <property type="match status" value="1"/>
</dbReference>
<evidence type="ECO:0000256" key="2">
    <source>
        <dbReference type="ARBA" id="ARBA00004613"/>
    </source>
</evidence>
<evidence type="ECO:0000256" key="5">
    <source>
        <dbReference type="ARBA" id="ARBA00023279"/>
    </source>
</evidence>
<dbReference type="InterPro" id="IPR008502">
    <property type="entry name" value="Prolamin-like"/>
</dbReference>
<dbReference type="EMBL" id="CAWUPB010000893">
    <property type="protein sequence ID" value="CAK7328532.1"/>
    <property type="molecule type" value="Genomic_DNA"/>
</dbReference>
<comment type="similarity">
    <text evidence="8">Belongs to the plant egg cell-secreted peptide family.</text>
</comment>
<evidence type="ECO:0000256" key="8">
    <source>
        <dbReference type="ARBA" id="ARBA00034484"/>
    </source>
</evidence>
<evidence type="ECO:0000256" key="6">
    <source>
        <dbReference type="ARBA" id="ARBA00023329"/>
    </source>
</evidence>
<keyword evidence="5" id="KW-0278">Fertilization</keyword>
<evidence type="ECO:0000313" key="11">
    <source>
        <dbReference type="EMBL" id="CAK7328532.1"/>
    </source>
</evidence>